<dbReference type="GO" id="GO:0016020">
    <property type="term" value="C:membrane"/>
    <property type="evidence" value="ECO:0007669"/>
    <property type="project" value="UniProtKB-SubCell"/>
</dbReference>
<comment type="subcellular location">
    <subcellularLocation>
        <location evidence="1">Membrane</location>
        <topology evidence="1">Multi-pass membrane protein</topology>
    </subcellularLocation>
</comment>
<feature type="non-terminal residue" evidence="7">
    <location>
        <position position="137"/>
    </location>
</feature>
<dbReference type="GO" id="GO:0015990">
    <property type="term" value="P:electron transport coupled proton transport"/>
    <property type="evidence" value="ECO:0007669"/>
    <property type="project" value="TreeGrafter"/>
</dbReference>
<accession>A0A836GHG7</accession>
<feature type="non-terminal residue" evidence="7">
    <location>
        <position position="1"/>
    </location>
</feature>
<sequence>MCSYCLVIYYHNYISYNSDIVTVLCNPIGDVGILITIKIIIIILILVIITAITKRAQIFFSDSLAITAPTPVSALVHSSTLFRLIAYYHSGFYRKDIIIEIIYRKRGINIFMFIINIMSLLLTECYSVRLFYYLLFN</sequence>
<evidence type="ECO:0000256" key="5">
    <source>
        <dbReference type="ARBA" id="ARBA00031027"/>
    </source>
</evidence>
<evidence type="ECO:0000313" key="7">
    <source>
        <dbReference type="EMBL" id="KAG5342579.1"/>
    </source>
</evidence>
<dbReference type="GO" id="GO:0003954">
    <property type="term" value="F:NADH dehydrogenase activity"/>
    <property type="evidence" value="ECO:0007669"/>
    <property type="project" value="TreeGrafter"/>
</dbReference>
<feature type="transmembrane region" description="Helical" evidence="6">
    <location>
        <begin position="31"/>
        <end position="52"/>
    </location>
</feature>
<protein>
    <recommendedName>
        <fullName evidence="5">NADH dehydrogenase subunit 5</fullName>
    </recommendedName>
</protein>
<dbReference type="PANTHER" id="PTHR42829">
    <property type="entry name" value="NADH-UBIQUINONE OXIDOREDUCTASE CHAIN 5"/>
    <property type="match status" value="1"/>
</dbReference>
<keyword evidence="8" id="KW-1185">Reference proteome</keyword>
<keyword evidence="2 6" id="KW-0812">Transmembrane</keyword>
<dbReference type="InterPro" id="IPR003945">
    <property type="entry name" value="NU5C-like"/>
</dbReference>
<evidence type="ECO:0000256" key="3">
    <source>
        <dbReference type="ARBA" id="ARBA00022989"/>
    </source>
</evidence>
<evidence type="ECO:0000256" key="2">
    <source>
        <dbReference type="ARBA" id="ARBA00022692"/>
    </source>
</evidence>
<name>A0A836GHG7_9HYME</name>
<keyword evidence="3 6" id="KW-1133">Transmembrane helix</keyword>
<reference evidence="7" key="1">
    <citation type="submission" date="2020-03" db="EMBL/GenBank/DDBJ databases">
        <title>Relaxed selection underlies rapid genomic changes in the transitions from sociality to social parasitism in ants.</title>
        <authorList>
            <person name="Bi X."/>
        </authorList>
    </citation>
    <scope>NUCLEOTIDE SEQUENCE</scope>
    <source>
        <strain evidence="7">BGI-DK2014a</strain>
        <tissue evidence="7">Whole body</tissue>
    </source>
</reference>
<dbReference type="GO" id="GO:0042773">
    <property type="term" value="P:ATP synthesis coupled electron transport"/>
    <property type="evidence" value="ECO:0007669"/>
    <property type="project" value="InterPro"/>
</dbReference>
<proteinExistence type="predicted"/>
<dbReference type="GO" id="GO:0008137">
    <property type="term" value="F:NADH dehydrogenase (ubiquinone) activity"/>
    <property type="evidence" value="ECO:0007669"/>
    <property type="project" value="InterPro"/>
</dbReference>
<dbReference type="AlphaFoldDB" id="A0A836GHG7"/>
<gene>
    <name evidence="7" type="primary">Nd5_8</name>
    <name evidence="7" type="ORF">G6Z76_0012815</name>
</gene>
<evidence type="ECO:0000256" key="6">
    <source>
        <dbReference type="SAM" id="Phobius"/>
    </source>
</evidence>
<evidence type="ECO:0000256" key="1">
    <source>
        <dbReference type="ARBA" id="ARBA00004141"/>
    </source>
</evidence>
<evidence type="ECO:0000256" key="4">
    <source>
        <dbReference type="ARBA" id="ARBA00023136"/>
    </source>
</evidence>
<comment type="caution">
    <text evidence="7">The sequence shown here is derived from an EMBL/GenBank/DDBJ whole genome shotgun (WGS) entry which is preliminary data.</text>
</comment>
<feature type="transmembrane region" description="Helical" evidence="6">
    <location>
        <begin position="110"/>
        <end position="135"/>
    </location>
</feature>
<dbReference type="PANTHER" id="PTHR42829:SF2">
    <property type="entry name" value="NADH-UBIQUINONE OXIDOREDUCTASE CHAIN 5"/>
    <property type="match status" value="1"/>
</dbReference>
<evidence type="ECO:0000313" key="8">
    <source>
        <dbReference type="Proteomes" id="UP000669903"/>
    </source>
</evidence>
<dbReference type="EMBL" id="JAANIC010003111">
    <property type="protein sequence ID" value="KAG5342579.1"/>
    <property type="molecule type" value="Genomic_DNA"/>
</dbReference>
<organism evidence="7 8">
    <name type="scientific">Acromyrmex charruanus</name>
    <dbReference type="NCBI Taxonomy" id="2715315"/>
    <lineage>
        <taxon>Eukaryota</taxon>
        <taxon>Metazoa</taxon>
        <taxon>Ecdysozoa</taxon>
        <taxon>Arthropoda</taxon>
        <taxon>Hexapoda</taxon>
        <taxon>Insecta</taxon>
        <taxon>Pterygota</taxon>
        <taxon>Neoptera</taxon>
        <taxon>Endopterygota</taxon>
        <taxon>Hymenoptera</taxon>
        <taxon>Apocrita</taxon>
        <taxon>Aculeata</taxon>
        <taxon>Formicoidea</taxon>
        <taxon>Formicidae</taxon>
        <taxon>Myrmicinae</taxon>
        <taxon>Acromyrmex</taxon>
    </lineage>
</organism>
<keyword evidence="4 6" id="KW-0472">Membrane</keyword>
<dbReference type="Proteomes" id="UP000669903">
    <property type="component" value="Unassembled WGS sequence"/>
</dbReference>